<dbReference type="Gene3D" id="3.30.530.20">
    <property type="match status" value="1"/>
</dbReference>
<reference evidence="4" key="2">
    <citation type="submission" date="2015-05" db="EMBL/GenBank/DDBJ databases">
        <title>Complete genome sequence of Corynebacterium testudinoris DSM 44614, recovered from necrotic lesions in the mouth of a tortoise.</title>
        <authorList>
            <person name="Ruckert C."/>
            <person name="Albersmeier A."/>
            <person name="Winkler A."/>
            <person name="Tauch A."/>
        </authorList>
    </citation>
    <scope>NUCLEOTIDE SEQUENCE [LARGE SCALE GENOMIC DNA]</scope>
    <source>
        <strain evidence="4">DSM 44614</strain>
    </source>
</reference>
<evidence type="ECO:0000313" key="4">
    <source>
        <dbReference type="Proteomes" id="UP000035540"/>
    </source>
</evidence>
<dbReference type="SUPFAM" id="SSF55961">
    <property type="entry name" value="Bet v1-like"/>
    <property type="match status" value="1"/>
</dbReference>
<reference evidence="3 4" key="1">
    <citation type="journal article" date="2015" name="Genome Announc.">
        <title>Complete Genome Sequence of the Type Strain Corynebacterium testudinoris DSM 44614, Recovered from Necrotic Lesions in the Mouth of a Tortoise.</title>
        <authorList>
            <person name="Ruckert C."/>
            <person name="Kriete M."/>
            <person name="Jaenicke S."/>
            <person name="Winkler A."/>
            <person name="Tauch A."/>
        </authorList>
    </citation>
    <scope>NUCLEOTIDE SEQUENCE [LARGE SCALE GENOMIC DNA]</scope>
    <source>
        <strain evidence="3 4">DSM 44614</strain>
    </source>
</reference>
<comment type="similarity">
    <text evidence="1">Belongs to the AHA1 family.</text>
</comment>
<protein>
    <recommendedName>
        <fullName evidence="2">Activator of Hsp90 ATPase homologue 1/2-like C-terminal domain-containing protein</fullName>
    </recommendedName>
</protein>
<dbReference type="InterPro" id="IPR023393">
    <property type="entry name" value="START-like_dom_sf"/>
</dbReference>
<feature type="domain" description="Activator of Hsp90 ATPase homologue 1/2-like C-terminal" evidence="2">
    <location>
        <begin position="33"/>
        <end position="147"/>
    </location>
</feature>
<evidence type="ECO:0000256" key="1">
    <source>
        <dbReference type="ARBA" id="ARBA00006817"/>
    </source>
</evidence>
<evidence type="ECO:0000259" key="2">
    <source>
        <dbReference type="Pfam" id="PF08327"/>
    </source>
</evidence>
<organism evidence="3 4">
    <name type="scientific">Corynebacterium testudinoris</name>
    <dbReference type="NCBI Taxonomy" id="136857"/>
    <lineage>
        <taxon>Bacteria</taxon>
        <taxon>Bacillati</taxon>
        <taxon>Actinomycetota</taxon>
        <taxon>Actinomycetes</taxon>
        <taxon>Mycobacteriales</taxon>
        <taxon>Corynebacteriaceae</taxon>
        <taxon>Corynebacterium</taxon>
    </lineage>
</organism>
<dbReference type="PATRIC" id="fig|136857.5.peg.1870"/>
<dbReference type="OrthoDB" id="9803476at2"/>
<evidence type="ECO:0000313" key="3">
    <source>
        <dbReference type="EMBL" id="AKK09310.1"/>
    </source>
</evidence>
<dbReference type="EMBL" id="CP011545">
    <property type="protein sequence ID" value="AKK09310.1"/>
    <property type="molecule type" value="Genomic_DNA"/>
</dbReference>
<dbReference type="InterPro" id="IPR013538">
    <property type="entry name" value="ASHA1/2-like_C"/>
</dbReference>
<gene>
    <name evidence="3" type="ORF">CTEST_09415</name>
</gene>
<dbReference type="RefSeq" id="WP_047253505.1">
    <property type="nucleotide sequence ID" value="NZ_CP011545.1"/>
</dbReference>
<dbReference type="Proteomes" id="UP000035540">
    <property type="component" value="Chromosome"/>
</dbReference>
<accession>A0A0G3H990</accession>
<dbReference type="KEGG" id="cted:CTEST_09415"/>
<sequence>MTSKSDDPGLHRGSLGIGKDGSFQIHFERHFPFSPSVVWQWLVDPDKLSKWLPGSTISPLVGGQVLYDFGDEGQATGDVISLQAPTTGAGHLEHSWNWDGVPTPSIVKWEIQPTADGSRLSLNHREVPREPAREFGMGWHMILDSLQLAVSGSAVDEAWNLDEETIAYYVNDD</sequence>
<proteinExistence type="inferred from homology"/>
<dbReference type="AlphaFoldDB" id="A0A0G3H990"/>
<dbReference type="Pfam" id="PF08327">
    <property type="entry name" value="AHSA1"/>
    <property type="match status" value="1"/>
</dbReference>
<keyword evidence="4" id="KW-1185">Reference proteome</keyword>
<name>A0A0G3H990_9CORY</name>
<dbReference type="STRING" id="136857.CTEST_09415"/>